<dbReference type="SUPFAM" id="SSF160631">
    <property type="entry name" value="SMI1/KNR4-like"/>
    <property type="match status" value="1"/>
</dbReference>
<proteinExistence type="predicted"/>
<gene>
    <name evidence="1" type="ORF">OG699_41800</name>
</gene>
<reference evidence="1" key="1">
    <citation type="submission" date="2022-10" db="EMBL/GenBank/DDBJ databases">
        <title>The complete genomes of actinobacterial strains from the NBC collection.</title>
        <authorList>
            <person name="Joergensen T.S."/>
            <person name="Alvarez Arevalo M."/>
            <person name="Sterndorff E.B."/>
            <person name="Faurdal D."/>
            <person name="Vuksanovic O."/>
            <person name="Mourched A.-S."/>
            <person name="Charusanti P."/>
            <person name="Shaw S."/>
            <person name="Blin K."/>
            <person name="Weber T."/>
        </authorList>
    </citation>
    <scope>NUCLEOTIDE SEQUENCE</scope>
    <source>
        <strain evidence="1">NBC_01393</strain>
    </source>
</reference>
<dbReference type="AlphaFoldDB" id="A0AAU3IC90"/>
<dbReference type="Gene3D" id="3.40.1580.10">
    <property type="entry name" value="SMI1/KNR4-like"/>
    <property type="match status" value="1"/>
</dbReference>
<evidence type="ECO:0000313" key="1">
    <source>
        <dbReference type="EMBL" id="WTZ13931.1"/>
    </source>
</evidence>
<protein>
    <submittedName>
        <fullName evidence="1">SMI1/KNR4 family protein</fullName>
    </submittedName>
</protein>
<dbReference type="Pfam" id="PF14568">
    <property type="entry name" value="SUKH_6"/>
    <property type="match status" value="1"/>
</dbReference>
<dbReference type="EMBL" id="CP109546">
    <property type="protein sequence ID" value="WTZ13931.1"/>
    <property type="molecule type" value="Genomic_DNA"/>
</dbReference>
<accession>A0AAU3IC90</accession>
<sequence>MSPELSQLAELLRGPVALERSWDWEVVEAELRTALPTDYRELVEAYGGGLLDEYLLLLEPGCPNDVYDLVKISAEREEANDSLWQFEDRPTEMESGGNRLICWATTDNGEYLYWLVQPADNPDSRPTLINSESGEDWERYDMTVTQFLTAVLTGEIRSEILWDRFPLPAHEFRPAREM</sequence>
<name>A0AAU3IC90_9ACTN</name>
<dbReference type="InterPro" id="IPR037883">
    <property type="entry name" value="Knr4/Smi1-like_sf"/>
</dbReference>
<organism evidence="1">
    <name type="scientific">Streptomyces sp. NBC_01393</name>
    <dbReference type="NCBI Taxonomy" id="2903851"/>
    <lineage>
        <taxon>Bacteria</taxon>
        <taxon>Bacillati</taxon>
        <taxon>Actinomycetota</taxon>
        <taxon>Actinomycetes</taxon>
        <taxon>Kitasatosporales</taxon>
        <taxon>Streptomycetaceae</taxon>
        <taxon>Streptomyces</taxon>
    </lineage>
</organism>